<feature type="signal peptide" evidence="1">
    <location>
        <begin position="1"/>
        <end position="17"/>
    </location>
</feature>
<dbReference type="Proteomes" id="UP001202831">
    <property type="component" value="Unassembled WGS sequence"/>
</dbReference>
<keyword evidence="3" id="KW-1185">Reference proteome</keyword>
<evidence type="ECO:0000313" key="2">
    <source>
        <dbReference type="EMBL" id="MCL2915215.1"/>
    </source>
</evidence>
<comment type="caution">
    <text evidence="2">The sequence shown here is derived from an EMBL/GenBank/DDBJ whole genome shotgun (WGS) entry which is preliminary data.</text>
</comment>
<sequence length="99" mass="11422">MKWIVLVCLLWLPQAWALDDCSECHDEKWQVTPAHVWIETEHHIDAVVCVDCHRWKDGKDLPPVLPSMANLQKDCGSCHNAPQDLAGMMDMEHYEQLTN</sequence>
<keyword evidence="1" id="KW-0732">Signal</keyword>
<dbReference type="SUPFAM" id="SSF48695">
    <property type="entry name" value="Multiheme cytochromes"/>
    <property type="match status" value="1"/>
</dbReference>
<dbReference type="EMBL" id="JAKIKT010000006">
    <property type="protein sequence ID" value="MCL2915215.1"/>
    <property type="molecule type" value="Genomic_DNA"/>
</dbReference>
<dbReference type="InterPro" id="IPR036280">
    <property type="entry name" value="Multihaem_cyt_sf"/>
</dbReference>
<feature type="chain" id="PRO_5045366334" description="Cytochrome C" evidence="1">
    <location>
        <begin position="18"/>
        <end position="99"/>
    </location>
</feature>
<proteinExistence type="predicted"/>
<protein>
    <recommendedName>
        <fullName evidence="4">Cytochrome C</fullName>
    </recommendedName>
</protein>
<accession>A0ABT0NAP9</accession>
<dbReference type="Gene3D" id="3.90.10.10">
    <property type="entry name" value="Cytochrome C3"/>
    <property type="match status" value="1"/>
</dbReference>
<gene>
    <name evidence="2" type="ORF">L2725_15755</name>
</gene>
<evidence type="ECO:0008006" key="4">
    <source>
        <dbReference type="Google" id="ProtNLM"/>
    </source>
</evidence>
<dbReference type="RefSeq" id="WP_115136440.1">
    <property type="nucleotide sequence ID" value="NZ_JAKIKT010000006.1"/>
</dbReference>
<evidence type="ECO:0000256" key="1">
    <source>
        <dbReference type="SAM" id="SignalP"/>
    </source>
</evidence>
<name>A0ABT0NAP9_9GAMM</name>
<evidence type="ECO:0000313" key="3">
    <source>
        <dbReference type="Proteomes" id="UP001202831"/>
    </source>
</evidence>
<organism evidence="2 3">
    <name type="scientific">Shewanella corallii</name>
    <dbReference type="NCBI Taxonomy" id="560080"/>
    <lineage>
        <taxon>Bacteria</taxon>
        <taxon>Pseudomonadati</taxon>
        <taxon>Pseudomonadota</taxon>
        <taxon>Gammaproteobacteria</taxon>
        <taxon>Alteromonadales</taxon>
        <taxon>Shewanellaceae</taxon>
        <taxon>Shewanella</taxon>
    </lineage>
</organism>
<reference evidence="2 3" key="1">
    <citation type="submission" date="2022-01" db="EMBL/GenBank/DDBJ databases">
        <title>Whole genome-based taxonomy of the Shewanellaceae.</title>
        <authorList>
            <person name="Martin-Rodriguez A.J."/>
        </authorList>
    </citation>
    <scope>NUCLEOTIDE SEQUENCE [LARGE SCALE GENOMIC DNA]</scope>
    <source>
        <strain evidence="2 3">DSM 21332</strain>
    </source>
</reference>